<sequence>MIVVVLLLATDPGVIGAVVDASTLLMLLLTDGTRSSLTAGPVKWAADV</sequence>
<organism evidence="1 2">
    <name type="scientific">Streptomyces muensis</name>
    <dbReference type="NCBI Taxonomy" id="1077944"/>
    <lineage>
        <taxon>Bacteria</taxon>
        <taxon>Bacillati</taxon>
        <taxon>Actinomycetota</taxon>
        <taxon>Actinomycetes</taxon>
        <taxon>Kitasatosporales</taxon>
        <taxon>Streptomycetaceae</taxon>
        <taxon>Streptomyces</taxon>
    </lineage>
</organism>
<evidence type="ECO:0000313" key="1">
    <source>
        <dbReference type="EMBL" id="MCF1593127.1"/>
    </source>
</evidence>
<gene>
    <name evidence="1" type="ORF">L0P92_05990</name>
</gene>
<dbReference type="AlphaFoldDB" id="A0A9X1TJA0"/>
<accession>A0A9X1TJA0</accession>
<evidence type="ECO:0000313" key="2">
    <source>
        <dbReference type="Proteomes" id="UP001139384"/>
    </source>
</evidence>
<dbReference type="RefSeq" id="WP_234761458.1">
    <property type="nucleotide sequence ID" value="NZ_JAKEIP010000013.1"/>
</dbReference>
<protein>
    <submittedName>
        <fullName evidence="1">Uncharacterized protein</fullName>
    </submittedName>
</protein>
<comment type="caution">
    <text evidence="1">The sequence shown here is derived from an EMBL/GenBank/DDBJ whole genome shotgun (WGS) entry which is preliminary data.</text>
</comment>
<dbReference type="Proteomes" id="UP001139384">
    <property type="component" value="Unassembled WGS sequence"/>
</dbReference>
<proteinExistence type="predicted"/>
<dbReference type="EMBL" id="JAKEIP010000013">
    <property type="protein sequence ID" value="MCF1593127.1"/>
    <property type="molecule type" value="Genomic_DNA"/>
</dbReference>
<reference evidence="1" key="1">
    <citation type="submission" date="2022-01" db="EMBL/GenBank/DDBJ databases">
        <title>Draft Genome Sequences of Seven Type Strains of the Genus Streptomyces.</title>
        <authorList>
            <person name="Aziz S."/>
            <person name="Coretto E."/>
            <person name="Chronakova A."/>
            <person name="Sproer C."/>
            <person name="Huber K."/>
            <person name="Nouioui I."/>
            <person name="Gross H."/>
        </authorList>
    </citation>
    <scope>NUCLEOTIDE SEQUENCE</scope>
    <source>
        <strain evidence="1">DSM 103493</strain>
    </source>
</reference>
<name>A0A9X1TJA0_STRM4</name>
<keyword evidence="2" id="KW-1185">Reference proteome</keyword>